<keyword evidence="6" id="KW-0598">Phosphotransferase system</keyword>
<evidence type="ECO:0000256" key="5">
    <source>
        <dbReference type="ARBA" id="ARBA00022679"/>
    </source>
</evidence>
<dbReference type="GO" id="GO:0016301">
    <property type="term" value="F:kinase activity"/>
    <property type="evidence" value="ECO:0007669"/>
    <property type="project" value="UniProtKB-KW"/>
</dbReference>
<keyword evidence="5" id="KW-0808">Transferase</keyword>
<evidence type="ECO:0000256" key="7">
    <source>
        <dbReference type="ARBA" id="ARBA00022777"/>
    </source>
</evidence>
<keyword evidence="4" id="KW-0762">Sugar transport</keyword>
<dbReference type="PROSITE" id="PS51101">
    <property type="entry name" value="PTS_EIIB_TYPE_4"/>
    <property type="match status" value="1"/>
</dbReference>
<dbReference type="NCBIfam" id="NF008508">
    <property type="entry name" value="PRK11425.1"/>
    <property type="match status" value="1"/>
</dbReference>
<dbReference type="InterPro" id="IPR004720">
    <property type="entry name" value="PTS_IIB_sorbose-sp"/>
</dbReference>
<reference evidence="11" key="2">
    <citation type="submission" date="2020-09" db="EMBL/GenBank/DDBJ databases">
        <authorList>
            <person name="Sun Q."/>
            <person name="Zhou Y."/>
        </authorList>
    </citation>
    <scope>NUCLEOTIDE SEQUENCE</scope>
    <source>
        <strain evidence="11">CGMCC 1.15179</strain>
    </source>
</reference>
<evidence type="ECO:0000256" key="2">
    <source>
        <dbReference type="ARBA" id="ARBA00022448"/>
    </source>
</evidence>
<evidence type="ECO:0000256" key="9">
    <source>
        <dbReference type="PIRSR" id="PIRSR618455-2"/>
    </source>
</evidence>
<evidence type="ECO:0000256" key="8">
    <source>
        <dbReference type="PIRSR" id="PIRSR618455-1"/>
    </source>
</evidence>
<dbReference type="Gene3D" id="3.40.35.10">
    <property type="entry name" value="Phosphotransferase system, sorbose subfamily IIB component"/>
    <property type="match status" value="1"/>
</dbReference>
<dbReference type="GO" id="GO:0008982">
    <property type="term" value="F:protein-N(PI)-phosphohistidine-sugar phosphotransferase activity"/>
    <property type="evidence" value="ECO:0007669"/>
    <property type="project" value="InterPro"/>
</dbReference>
<dbReference type="AlphaFoldDB" id="A0A8J2VDQ6"/>
<accession>A0A8J2VDQ6</accession>
<sequence>MLNILLTRIDNRLIHGQVAVTWSNHVGANLIVVANDKVAGDVVQQSLMDMAVSGVETRYFTIQETIDKIGLASDDQKIALIVKTPQDILKLVKGGVPIQKVNIGNMHYSEGKEQLTSTVSVDEDDRETFRELNKLGVHLEIQRVPSEKGENIIDLI</sequence>
<dbReference type="Proteomes" id="UP000625210">
    <property type="component" value="Unassembled WGS sequence"/>
</dbReference>
<comment type="caution">
    <text evidence="11">The sequence shown here is derived from an EMBL/GenBank/DDBJ whole genome shotgun (WGS) entry which is preliminary data.</text>
</comment>
<evidence type="ECO:0000256" key="6">
    <source>
        <dbReference type="ARBA" id="ARBA00022683"/>
    </source>
</evidence>
<evidence type="ECO:0000259" key="10">
    <source>
        <dbReference type="PROSITE" id="PS51101"/>
    </source>
</evidence>
<feature type="domain" description="PTS EIIB type-4" evidence="10">
    <location>
        <begin position="1"/>
        <end position="156"/>
    </location>
</feature>
<protein>
    <submittedName>
        <fullName evidence="11">PTS N-acetylgalactosamine transporter subunit IIB</fullName>
    </submittedName>
</protein>
<keyword evidence="2" id="KW-0813">Transport</keyword>
<name>A0A8J2VDQ6_9BACL</name>
<evidence type="ECO:0000256" key="3">
    <source>
        <dbReference type="ARBA" id="ARBA00022490"/>
    </source>
</evidence>
<dbReference type="GO" id="GO:0009401">
    <property type="term" value="P:phosphoenolpyruvate-dependent sugar phosphotransferase system"/>
    <property type="evidence" value="ECO:0007669"/>
    <property type="project" value="UniProtKB-KW"/>
</dbReference>
<gene>
    <name evidence="11" type="ORF">GCM10011571_17200</name>
</gene>
<keyword evidence="12" id="KW-1185">Reference proteome</keyword>
<evidence type="ECO:0000256" key="1">
    <source>
        <dbReference type="ARBA" id="ARBA00004496"/>
    </source>
</evidence>
<dbReference type="InterPro" id="IPR036667">
    <property type="entry name" value="PTS_IIB_sorbose-sp_sf"/>
</dbReference>
<dbReference type="EMBL" id="BMHQ01000005">
    <property type="protein sequence ID" value="GGE16137.1"/>
    <property type="molecule type" value="Genomic_DNA"/>
</dbReference>
<proteinExistence type="predicted"/>
<keyword evidence="3" id="KW-0963">Cytoplasm</keyword>
<evidence type="ECO:0000313" key="11">
    <source>
        <dbReference type="EMBL" id="GGE16137.1"/>
    </source>
</evidence>
<dbReference type="RefSeq" id="WP_188647467.1">
    <property type="nucleotide sequence ID" value="NZ_BMHQ01000005.1"/>
</dbReference>
<dbReference type="GO" id="GO:0005737">
    <property type="term" value="C:cytoplasm"/>
    <property type="evidence" value="ECO:0007669"/>
    <property type="project" value="UniProtKB-SubCell"/>
</dbReference>
<feature type="active site" description="Pros-phosphohistidine intermediate; for EIIB activity" evidence="8">
    <location>
        <position position="15"/>
    </location>
</feature>
<dbReference type="Pfam" id="PF03830">
    <property type="entry name" value="PTSIIB_sorb"/>
    <property type="match status" value="1"/>
</dbReference>
<dbReference type="NCBIfam" id="NF007288">
    <property type="entry name" value="PRK09756.1"/>
    <property type="match status" value="1"/>
</dbReference>
<evidence type="ECO:0000256" key="4">
    <source>
        <dbReference type="ARBA" id="ARBA00022597"/>
    </source>
</evidence>
<dbReference type="InterPro" id="IPR018455">
    <property type="entry name" value="PTS_IIB_sorbose-sp_subgr"/>
</dbReference>
<comment type="subcellular location">
    <subcellularLocation>
        <location evidence="1">Cytoplasm</location>
    </subcellularLocation>
</comment>
<dbReference type="NCBIfam" id="TIGR00854">
    <property type="entry name" value="pts-sorbose"/>
    <property type="match status" value="1"/>
</dbReference>
<feature type="modified residue" description="Phosphohistidine; by EIIA" evidence="9">
    <location>
        <position position="15"/>
    </location>
</feature>
<reference evidence="11" key="1">
    <citation type="journal article" date="2014" name="Int. J. Syst. Evol. Microbiol.">
        <title>Complete genome sequence of Corynebacterium casei LMG S-19264T (=DSM 44701T), isolated from a smear-ripened cheese.</title>
        <authorList>
            <consortium name="US DOE Joint Genome Institute (JGI-PGF)"/>
            <person name="Walter F."/>
            <person name="Albersmeier A."/>
            <person name="Kalinowski J."/>
            <person name="Ruckert C."/>
        </authorList>
    </citation>
    <scope>NUCLEOTIDE SEQUENCE</scope>
    <source>
        <strain evidence="11">CGMCC 1.15179</strain>
    </source>
</reference>
<keyword evidence="7" id="KW-0418">Kinase</keyword>
<dbReference type="CDD" id="cd00001">
    <property type="entry name" value="PTS_IIB_man"/>
    <property type="match status" value="1"/>
</dbReference>
<organism evidence="11 12">
    <name type="scientific">Marinithermofilum abyssi</name>
    <dbReference type="NCBI Taxonomy" id="1571185"/>
    <lineage>
        <taxon>Bacteria</taxon>
        <taxon>Bacillati</taxon>
        <taxon>Bacillota</taxon>
        <taxon>Bacilli</taxon>
        <taxon>Bacillales</taxon>
        <taxon>Thermoactinomycetaceae</taxon>
        <taxon>Marinithermofilum</taxon>
    </lineage>
</organism>
<evidence type="ECO:0000313" key="12">
    <source>
        <dbReference type="Proteomes" id="UP000625210"/>
    </source>
</evidence>
<dbReference type="SUPFAM" id="SSF52728">
    <property type="entry name" value="PTS IIb component"/>
    <property type="match status" value="1"/>
</dbReference>